<protein>
    <submittedName>
        <fullName evidence="1">Uncharacterized protein</fullName>
    </submittedName>
</protein>
<accession>A0A8X6TJ15</accession>
<name>A0A8X6TJ15_NEPPI</name>
<keyword evidence="2" id="KW-1185">Reference proteome</keyword>
<evidence type="ECO:0000313" key="2">
    <source>
        <dbReference type="Proteomes" id="UP000887013"/>
    </source>
</evidence>
<gene>
    <name evidence="1" type="ORF">NPIL_94451</name>
</gene>
<dbReference type="Proteomes" id="UP000887013">
    <property type="component" value="Unassembled WGS sequence"/>
</dbReference>
<dbReference type="EMBL" id="BMAW01009615">
    <property type="protein sequence ID" value="GFT14838.1"/>
    <property type="molecule type" value="Genomic_DNA"/>
</dbReference>
<organism evidence="1 2">
    <name type="scientific">Nephila pilipes</name>
    <name type="common">Giant wood spider</name>
    <name type="synonym">Nephila maculata</name>
    <dbReference type="NCBI Taxonomy" id="299642"/>
    <lineage>
        <taxon>Eukaryota</taxon>
        <taxon>Metazoa</taxon>
        <taxon>Ecdysozoa</taxon>
        <taxon>Arthropoda</taxon>
        <taxon>Chelicerata</taxon>
        <taxon>Arachnida</taxon>
        <taxon>Araneae</taxon>
        <taxon>Araneomorphae</taxon>
        <taxon>Entelegynae</taxon>
        <taxon>Araneoidea</taxon>
        <taxon>Nephilidae</taxon>
        <taxon>Nephila</taxon>
    </lineage>
</organism>
<comment type="caution">
    <text evidence="1">The sequence shown here is derived from an EMBL/GenBank/DDBJ whole genome shotgun (WGS) entry which is preliminary data.</text>
</comment>
<evidence type="ECO:0000313" key="1">
    <source>
        <dbReference type="EMBL" id="GFT14838.1"/>
    </source>
</evidence>
<sequence length="102" mass="11273">MDWHSSVEPILGLFSKLVFSGEPSRRVAAVAWKGVARACLEPLPVQILVVVANTRVRTLRTEVGEGFHVNSVCTWVSRSLANGEILARRDFKSHAMDERLSG</sequence>
<proteinExistence type="predicted"/>
<reference evidence="1" key="1">
    <citation type="submission" date="2020-08" db="EMBL/GenBank/DDBJ databases">
        <title>Multicomponent nature underlies the extraordinary mechanical properties of spider dragline silk.</title>
        <authorList>
            <person name="Kono N."/>
            <person name="Nakamura H."/>
            <person name="Mori M."/>
            <person name="Yoshida Y."/>
            <person name="Ohtoshi R."/>
            <person name="Malay A.D."/>
            <person name="Moran D.A.P."/>
            <person name="Tomita M."/>
            <person name="Numata K."/>
            <person name="Arakawa K."/>
        </authorList>
    </citation>
    <scope>NUCLEOTIDE SEQUENCE</scope>
</reference>
<dbReference type="AlphaFoldDB" id="A0A8X6TJ15"/>